<keyword evidence="6" id="KW-0518">Myosin</keyword>
<evidence type="ECO:0000256" key="2">
    <source>
        <dbReference type="ARBA" id="ARBA00022741"/>
    </source>
</evidence>
<dbReference type="InterPro" id="IPR027417">
    <property type="entry name" value="P-loop_NTPase"/>
</dbReference>
<dbReference type="InterPro" id="IPR001609">
    <property type="entry name" value="Myosin_head_motor_dom-like"/>
</dbReference>
<keyword evidence="6" id="KW-0505">Motor protein</keyword>
<accession>A0A4C1VFD2</accession>
<evidence type="ECO:0000256" key="5">
    <source>
        <dbReference type="ARBA" id="ARBA00023203"/>
    </source>
</evidence>
<protein>
    <submittedName>
        <fullName evidence="8">Myosin heavy chain, muscle</fullName>
    </submittedName>
</protein>
<evidence type="ECO:0000256" key="1">
    <source>
        <dbReference type="ARBA" id="ARBA00008314"/>
    </source>
</evidence>
<evidence type="ECO:0000259" key="7">
    <source>
        <dbReference type="PROSITE" id="PS51456"/>
    </source>
</evidence>
<dbReference type="OrthoDB" id="312459at2759"/>
<keyword evidence="5 6" id="KW-0009">Actin-binding</keyword>
<dbReference type="GO" id="GO:0016020">
    <property type="term" value="C:membrane"/>
    <property type="evidence" value="ECO:0007669"/>
    <property type="project" value="TreeGrafter"/>
</dbReference>
<dbReference type="PROSITE" id="PS51456">
    <property type="entry name" value="MYOSIN_MOTOR"/>
    <property type="match status" value="1"/>
</dbReference>
<dbReference type="Proteomes" id="UP000299102">
    <property type="component" value="Unassembled WGS sequence"/>
</dbReference>
<feature type="domain" description="Myosin motor" evidence="7">
    <location>
        <begin position="81"/>
        <end position="137"/>
    </location>
</feature>
<sequence>MYSVRFLHFWSFDVRRCSYKILAPQAVDKETDPKKIAQVILEATGLDVESYRLGHTKACFIVVSVREREPVFSRAPATGQARYKILCPNLIKEPISPEKATEKILEHTGLDSESFRLGKTKVFFRAGVLGQMEELRDDRLSKIVSWLQAYIRGYLSRKEYKKLQEQRLALQVVQRNLRKYLQLRTWPWWKLWQKVKPLLNVTRIEDEIAVSARRPSPRIFSAPPHS</sequence>
<gene>
    <name evidence="8" type="primary">Mhc</name>
    <name evidence="8" type="ORF">EVAR_35250_1</name>
</gene>
<reference evidence="8 9" key="1">
    <citation type="journal article" date="2019" name="Commun. Biol.">
        <title>The bagworm genome reveals a unique fibroin gene that provides high tensile strength.</title>
        <authorList>
            <person name="Kono N."/>
            <person name="Nakamura H."/>
            <person name="Ohtoshi R."/>
            <person name="Tomita M."/>
            <person name="Numata K."/>
            <person name="Arakawa K."/>
        </authorList>
    </citation>
    <scope>NUCLEOTIDE SEQUENCE [LARGE SCALE GENOMIC DNA]</scope>
</reference>
<dbReference type="Pfam" id="PF00612">
    <property type="entry name" value="IQ"/>
    <property type="match status" value="1"/>
</dbReference>
<keyword evidence="4" id="KW-0175">Coiled coil</keyword>
<evidence type="ECO:0000256" key="4">
    <source>
        <dbReference type="ARBA" id="ARBA00023054"/>
    </source>
</evidence>
<keyword evidence="3" id="KW-0067">ATP-binding</keyword>
<dbReference type="STRING" id="151549.A0A4C1VFD2"/>
<evidence type="ECO:0000313" key="8">
    <source>
        <dbReference type="EMBL" id="GBP36664.1"/>
    </source>
</evidence>
<dbReference type="InterPro" id="IPR000048">
    <property type="entry name" value="IQ_motif_EF-hand-BS"/>
</dbReference>
<dbReference type="GO" id="GO:0007015">
    <property type="term" value="P:actin filament organization"/>
    <property type="evidence" value="ECO:0007669"/>
    <property type="project" value="TreeGrafter"/>
</dbReference>
<comment type="caution">
    <text evidence="6">Lacks conserved residue(s) required for the propagation of feature annotation.</text>
</comment>
<dbReference type="PROSITE" id="PS50096">
    <property type="entry name" value="IQ"/>
    <property type="match status" value="1"/>
</dbReference>
<evidence type="ECO:0000313" key="9">
    <source>
        <dbReference type="Proteomes" id="UP000299102"/>
    </source>
</evidence>
<evidence type="ECO:0000256" key="6">
    <source>
        <dbReference type="PROSITE-ProRule" id="PRU00782"/>
    </source>
</evidence>
<name>A0A4C1VFD2_EUMVA</name>
<dbReference type="GO" id="GO:0005737">
    <property type="term" value="C:cytoplasm"/>
    <property type="evidence" value="ECO:0007669"/>
    <property type="project" value="TreeGrafter"/>
</dbReference>
<keyword evidence="2" id="KW-0547">Nucleotide-binding</keyword>
<proteinExistence type="inferred from homology"/>
<comment type="similarity">
    <text evidence="1 6">Belongs to the TRAFAC class myosin-kinesin ATPase superfamily. Myosin family.</text>
</comment>
<keyword evidence="9" id="KW-1185">Reference proteome</keyword>
<dbReference type="GO" id="GO:0051015">
    <property type="term" value="F:actin filament binding"/>
    <property type="evidence" value="ECO:0007669"/>
    <property type="project" value="TreeGrafter"/>
</dbReference>
<organism evidence="8 9">
    <name type="scientific">Eumeta variegata</name>
    <name type="common">Bagworm moth</name>
    <name type="synonym">Eumeta japonica</name>
    <dbReference type="NCBI Taxonomy" id="151549"/>
    <lineage>
        <taxon>Eukaryota</taxon>
        <taxon>Metazoa</taxon>
        <taxon>Ecdysozoa</taxon>
        <taxon>Arthropoda</taxon>
        <taxon>Hexapoda</taxon>
        <taxon>Insecta</taxon>
        <taxon>Pterygota</taxon>
        <taxon>Neoptera</taxon>
        <taxon>Endopterygota</taxon>
        <taxon>Lepidoptera</taxon>
        <taxon>Glossata</taxon>
        <taxon>Ditrysia</taxon>
        <taxon>Tineoidea</taxon>
        <taxon>Psychidae</taxon>
        <taxon>Oiketicinae</taxon>
        <taxon>Eumeta</taxon>
    </lineage>
</organism>
<dbReference type="EMBL" id="BGZK01000321">
    <property type="protein sequence ID" value="GBP36664.1"/>
    <property type="molecule type" value="Genomic_DNA"/>
</dbReference>
<dbReference type="AlphaFoldDB" id="A0A4C1VFD2"/>
<dbReference type="Gene3D" id="4.10.270.10">
    <property type="entry name" value="Myosin, subunit A"/>
    <property type="match status" value="1"/>
</dbReference>
<dbReference type="SMART" id="SM00015">
    <property type="entry name" value="IQ"/>
    <property type="match status" value="1"/>
</dbReference>
<dbReference type="PANTHER" id="PTHR13140:SF857">
    <property type="entry name" value="MYOSIN-11"/>
    <property type="match status" value="1"/>
</dbReference>
<evidence type="ECO:0000256" key="3">
    <source>
        <dbReference type="ARBA" id="ARBA00022840"/>
    </source>
</evidence>
<dbReference type="GO" id="GO:0000146">
    <property type="term" value="F:microfilament motor activity"/>
    <property type="evidence" value="ECO:0007669"/>
    <property type="project" value="TreeGrafter"/>
</dbReference>
<dbReference type="GO" id="GO:0005524">
    <property type="term" value="F:ATP binding"/>
    <property type="evidence" value="ECO:0007669"/>
    <property type="project" value="UniProtKB-KW"/>
</dbReference>
<dbReference type="Gene3D" id="3.30.70.1590">
    <property type="match status" value="2"/>
</dbReference>
<dbReference type="SUPFAM" id="SSF52540">
    <property type="entry name" value="P-loop containing nucleoside triphosphate hydrolases"/>
    <property type="match status" value="1"/>
</dbReference>
<comment type="caution">
    <text evidence="8">The sequence shown here is derived from an EMBL/GenBank/DDBJ whole genome shotgun (WGS) entry which is preliminary data.</text>
</comment>
<dbReference type="PANTHER" id="PTHR13140">
    <property type="entry name" value="MYOSIN"/>
    <property type="match status" value="1"/>
</dbReference>
<dbReference type="GO" id="GO:0016459">
    <property type="term" value="C:myosin complex"/>
    <property type="evidence" value="ECO:0007669"/>
    <property type="project" value="UniProtKB-KW"/>
</dbReference>